<dbReference type="InterPro" id="IPR008927">
    <property type="entry name" value="6-PGluconate_DH-like_C_sf"/>
</dbReference>
<dbReference type="GO" id="GO:0008977">
    <property type="term" value="F:prephenate dehydrogenase (NAD+) activity"/>
    <property type="evidence" value="ECO:0007669"/>
    <property type="project" value="InterPro"/>
</dbReference>
<evidence type="ECO:0000313" key="4">
    <source>
        <dbReference type="Proteomes" id="UP000623129"/>
    </source>
</evidence>
<evidence type="ECO:0000313" key="3">
    <source>
        <dbReference type="EMBL" id="KAF3327677.1"/>
    </source>
</evidence>
<sequence>MLSSLVSSHPCPHRLSFTLPLRPSRPPLFLHPRPRLCFGACHANQPFNRDSTASLALSQSGPQSRPPLATLKIAIIGFGNYGQFLAKAFSQQGHTVFAHSRTDYSSIATSLDNTTFFKDPHDLCESHPDVVLLCTSILSAEKVLRSIPIQRLRRSTLFADVLSVKEFPRSIFLDLLPPDFDILCTHPMFGPESGKYGWNGLPFVYDKVRIGDSHEREVRCEAFLEIFRKEGCRMIDMSCKEHDEIAAESQFLTHTVGRVLAEMGLRPTRNYSQGYDTLFQLIENTCSDSFELYNGLFMYNKNSTDLLDRIYAAYEEVKKDIRGMVQGILRRRLYGTTGIKELEDRVARCEAFLESFNKEMPEHDENASGIHFVALTIGMILSKLGLKPTSIATKGYETLLKLVEDTSSESFDLYIALFMHIKNSNELLDQLDVSLANVRKTLYGRLHDILRRQLFDQPGINNVYN</sequence>
<dbReference type="GO" id="GO:0006571">
    <property type="term" value="P:tyrosine biosynthetic process"/>
    <property type="evidence" value="ECO:0007669"/>
    <property type="project" value="InterPro"/>
</dbReference>
<dbReference type="Gene3D" id="3.40.50.720">
    <property type="entry name" value="NAD(P)-binding Rossmann-like Domain"/>
    <property type="match status" value="1"/>
</dbReference>
<dbReference type="InterPro" id="IPR059064">
    <property type="entry name" value="TYRAAT2_C"/>
</dbReference>
<dbReference type="GO" id="GO:0033730">
    <property type="term" value="F:arogenate dehydrogenase (NADP+) activity"/>
    <property type="evidence" value="ECO:0007669"/>
    <property type="project" value="InterPro"/>
</dbReference>
<dbReference type="SUPFAM" id="SSF51735">
    <property type="entry name" value="NAD(P)-binding Rossmann-fold domains"/>
    <property type="match status" value="1"/>
</dbReference>
<evidence type="ECO:0000256" key="1">
    <source>
        <dbReference type="ARBA" id="ARBA00023002"/>
    </source>
</evidence>
<dbReference type="Proteomes" id="UP000623129">
    <property type="component" value="Unassembled WGS sequence"/>
</dbReference>
<proteinExistence type="predicted"/>
<dbReference type="GO" id="GO:0004665">
    <property type="term" value="F:prephenate dehydrogenase (NADP+) activity"/>
    <property type="evidence" value="ECO:0007669"/>
    <property type="project" value="InterPro"/>
</dbReference>
<dbReference type="PROSITE" id="PS51176">
    <property type="entry name" value="PDH_ADH"/>
    <property type="match status" value="1"/>
</dbReference>
<evidence type="ECO:0000259" key="2">
    <source>
        <dbReference type="PROSITE" id="PS51176"/>
    </source>
</evidence>
<dbReference type="EMBL" id="SWLB01000017">
    <property type="protein sequence ID" value="KAF3327677.1"/>
    <property type="molecule type" value="Genomic_DNA"/>
</dbReference>
<gene>
    <name evidence="3" type="ORF">FCM35_KLT07795</name>
</gene>
<dbReference type="OrthoDB" id="2414662at2759"/>
<feature type="domain" description="Prephenate/arogenate dehydrogenase" evidence="2">
    <location>
        <begin position="71"/>
        <end position="351"/>
    </location>
</feature>
<dbReference type="Pfam" id="PF03807">
    <property type="entry name" value="F420_oxidored"/>
    <property type="match status" value="1"/>
</dbReference>
<reference evidence="3" key="1">
    <citation type="submission" date="2020-01" db="EMBL/GenBank/DDBJ databases">
        <title>Genome sequence of Kobresia littledalei, the first chromosome-level genome in the family Cyperaceae.</title>
        <authorList>
            <person name="Qu G."/>
        </authorList>
    </citation>
    <scope>NUCLEOTIDE SEQUENCE</scope>
    <source>
        <strain evidence="3">C.B.Clarke</strain>
        <tissue evidence="3">Leaf</tissue>
    </source>
</reference>
<keyword evidence="4" id="KW-1185">Reference proteome</keyword>
<dbReference type="SUPFAM" id="SSF48179">
    <property type="entry name" value="6-phosphogluconate dehydrogenase C-terminal domain-like"/>
    <property type="match status" value="1"/>
</dbReference>
<dbReference type="AlphaFoldDB" id="A0A833QXC3"/>
<protein>
    <submittedName>
        <fullName evidence="3">Arogenate dehydrogenase 2</fullName>
    </submittedName>
</protein>
<keyword evidence="1" id="KW-0560">Oxidoreductase</keyword>
<accession>A0A833QXC3</accession>
<dbReference type="PANTHER" id="PTHR43207">
    <property type="entry name" value="AROGENATE DEHYDROGENASE-RELATED"/>
    <property type="match status" value="1"/>
</dbReference>
<dbReference type="InterPro" id="IPR036291">
    <property type="entry name" value="NAD(P)-bd_dom_sf"/>
</dbReference>
<dbReference type="InterPro" id="IPR028939">
    <property type="entry name" value="P5C_Rdtase_cat_N"/>
</dbReference>
<dbReference type="InterPro" id="IPR045011">
    <property type="entry name" value="TYRAAT1/2"/>
</dbReference>
<organism evidence="3 4">
    <name type="scientific">Carex littledalei</name>
    <dbReference type="NCBI Taxonomy" id="544730"/>
    <lineage>
        <taxon>Eukaryota</taxon>
        <taxon>Viridiplantae</taxon>
        <taxon>Streptophyta</taxon>
        <taxon>Embryophyta</taxon>
        <taxon>Tracheophyta</taxon>
        <taxon>Spermatophyta</taxon>
        <taxon>Magnoliopsida</taxon>
        <taxon>Liliopsida</taxon>
        <taxon>Poales</taxon>
        <taxon>Cyperaceae</taxon>
        <taxon>Cyperoideae</taxon>
        <taxon>Cariceae</taxon>
        <taxon>Carex</taxon>
        <taxon>Carex subgen. Euthyceras</taxon>
    </lineage>
</organism>
<comment type="caution">
    <text evidence="3">The sequence shown here is derived from an EMBL/GenBank/DDBJ whole genome shotgun (WGS) entry which is preliminary data.</text>
</comment>
<name>A0A833QXC3_9POAL</name>
<dbReference type="InterPro" id="IPR003099">
    <property type="entry name" value="Prephen_DH"/>
</dbReference>
<dbReference type="Pfam" id="PF26213">
    <property type="entry name" value="TYRAAT1_C"/>
    <property type="match status" value="2"/>
</dbReference>
<dbReference type="PANTHER" id="PTHR43207:SF4">
    <property type="entry name" value="AROGENATE DEHYDROGENASE 2, CHLOROPLASTIC"/>
    <property type="match status" value="1"/>
</dbReference>